<accession>A0A0F9SJN3</accession>
<comment type="caution">
    <text evidence="1">The sequence shown here is derived from an EMBL/GenBank/DDBJ whole genome shotgun (WGS) entry which is preliminary data.</text>
</comment>
<sequence length="316" mass="33253">MTQQAVQYWTNNLGSEMWVFDTGSLPSWRDLQTGEYSNTKPSEVDRTFNPSGPYTESDASLFPFASQYISGFPSATGARAAGPPPAPSVPSTRPLGVDPAFRSFVGTGDQAGPSGIGEVPTLNPDDFYWKWDDASGAMIPAKKGESGATFSSTWWAQANESRRDAEGGGAPGGRTGPSAAELAIQRSQVQAQNLATFISGTIAELETEIDAKRLSTEQALGEFNRRLDAFAEAGGQFQGIQPFTIPIGAEYIPGFGPGEVGEELGITPEKAEVVQFDPFGMAADIVAETPVLTDIGVPSGDALSEAVELARGFLGG</sequence>
<evidence type="ECO:0000313" key="1">
    <source>
        <dbReference type="EMBL" id="KKN29518.1"/>
    </source>
</evidence>
<organism evidence="1">
    <name type="scientific">marine sediment metagenome</name>
    <dbReference type="NCBI Taxonomy" id="412755"/>
    <lineage>
        <taxon>unclassified sequences</taxon>
        <taxon>metagenomes</taxon>
        <taxon>ecological metagenomes</taxon>
    </lineage>
</organism>
<gene>
    <name evidence="1" type="ORF">LCGC14_0843300</name>
</gene>
<dbReference type="EMBL" id="LAZR01002482">
    <property type="protein sequence ID" value="KKN29518.1"/>
    <property type="molecule type" value="Genomic_DNA"/>
</dbReference>
<name>A0A0F9SJN3_9ZZZZ</name>
<proteinExistence type="predicted"/>
<reference evidence="1" key="1">
    <citation type="journal article" date="2015" name="Nature">
        <title>Complex archaea that bridge the gap between prokaryotes and eukaryotes.</title>
        <authorList>
            <person name="Spang A."/>
            <person name="Saw J.H."/>
            <person name="Jorgensen S.L."/>
            <person name="Zaremba-Niedzwiedzka K."/>
            <person name="Martijn J."/>
            <person name="Lind A.E."/>
            <person name="van Eijk R."/>
            <person name="Schleper C."/>
            <person name="Guy L."/>
            <person name="Ettema T.J."/>
        </authorList>
    </citation>
    <scope>NUCLEOTIDE SEQUENCE</scope>
</reference>
<protein>
    <submittedName>
        <fullName evidence="1">Uncharacterized protein</fullName>
    </submittedName>
</protein>
<dbReference type="AlphaFoldDB" id="A0A0F9SJN3"/>